<feature type="compositionally biased region" description="Low complexity" evidence="6">
    <location>
        <begin position="24"/>
        <end position="33"/>
    </location>
</feature>
<keyword evidence="11" id="KW-1185">Reference proteome</keyword>
<dbReference type="PANTHER" id="PTHR43763">
    <property type="entry name" value="XAA-PRO AMINOPEPTIDASE 1"/>
    <property type="match status" value="1"/>
</dbReference>
<accession>A0A6A4KHU3</accession>
<dbReference type="InterPro" id="IPR000994">
    <property type="entry name" value="Pept_M24"/>
</dbReference>
<dbReference type="SUPFAM" id="SSF55920">
    <property type="entry name" value="Creatinase/aminopeptidase"/>
    <property type="match status" value="1"/>
</dbReference>
<sequence length="667" mass="76213">MSVVQEPVEGQKFPRKNVDKRPRSSNYESDSSSTEIGQEASKEEILGPLIKEFKKIMAEGRGSEPVSAYIIPNYDPHMSEYLPAQEQRLTFLTGFTGTAGTAIILRDAAAFWTDARFYIQATQELEEGWIIYKIGDPEAMSEVEFLKNNLIPGDSVGADAKLMPYPIWQSMKKELKQHDIKLIHISTNLVDALWGDAKPKIVVNPIQPLTQEYSGRTITNKLEEIRNKMEEKSTDILILNQLDDIAWLLNLRGTDIPYCPVFLAFMVISMKTVDVFTDKRRIQYKAGLQLIQENLDIRFLAYERIYEFIKYLRDYPLISKIWLGPTVSYYIYNMIPESKKYLEQNPVELMKCVKNQKEVKGMEQAHIKDGVALVQFLFWLEDEITRRGVTELEAAEKLDSFREMEYGYMGRSFPTVSASGQHTAILNYIPTPESSHLIAKEEIYLMDSGAQYIDGTTDISRTFLFSEPSDFMIECYTRVFKGVVAVSTQIFPKGTPGRALDTLARKALWDVGLNYRHGSGHGIGCFLYAHESPVGISWKPFPEEMGLVANMFLTIEPGFYSEEEFGIRIENVLKTIDADTKYNLNESFLTFETVTMCPIQTKLLDVNLLTEAELRALNRYHAKVKETLTPPLLERHLTVEIDWLNTNTKPFPEDKAADTEKTPEEEP</sequence>
<dbReference type="Gene3D" id="3.40.350.10">
    <property type="entry name" value="Creatinase/prolidase N-terminal domain"/>
    <property type="match status" value="2"/>
</dbReference>
<evidence type="ECO:0000313" key="11">
    <source>
        <dbReference type="Proteomes" id="UP000466442"/>
    </source>
</evidence>
<gene>
    <name evidence="10" type="ORF">GE061_002791</name>
</gene>
<evidence type="ECO:0000256" key="6">
    <source>
        <dbReference type="SAM" id="MobiDB-lite"/>
    </source>
</evidence>
<evidence type="ECO:0000259" key="9">
    <source>
        <dbReference type="Pfam" id="PF16188"/>
    </source>
</evidence>
<keyword evidence="4" id="KW-0378">Hydrolase</keyword>
<dbReference type="Pfam" id="PF01321">
    <property type="entry name" value="Creatinase_N"/>
    <property type="match status" value="1"/>
</dbReference>
<dbReference type="FunFam" id="3.90.230.10:FF:000007">
    <property type="entry name" value="Xaa-Pro aminopeptidase P"/>
    <property type="match status" value="1"/>
</dbReference>
<organism evidence="10 11">
    <name type="scientific">Apolygus lucorum</name>
    <name type="common">Small green plant bug</name>
    <name type="synonym">Lygocoris lucorum</name>
    <dbReference type="NCBI Taxonomy" id="248454"/>
    <lineage>
        <taxon>Eukaryota</taxon>
        <taxon>Metazoa</taxon>
        <taxon>Ecdysozoa</taxon>
        <taxon>Arthropoda</taxon>
        <taxon>Hexapoda</taxon>
        <taxon>Insecta</taxon>
        <taxon>Pterygota</taxon>
        <taxon>Neoptera</taxon>
        <taxon>Paraneoptera</taxon>
        <taxon>Hemiptera</taxon>
        <taxon>Heteroptera</taxon>
        <taxon>Panheteroptera</taxon>
        <taxon>Cimicomorpha</taxon>
        <taxon>Miridae</taxon>
        <taxon>Mirini</taxon>
        <taxon>Apolygus</taxon>
    </lineage>
</organism>
<evidence type="ECO:0000256" key="4">
    <source>
        <dbReference type="ARBA" id="ARBA00022801"/>
    </source>
</evidence>
<name>A0A6A4KHU3_APOLU</name>
<comment type="caution">
    <text evidence="10">The sequence shown here is derived from an EMBL/GenBank/DDBJ whole genome shotgun (WGS) entry which is preliminary data.</text>
</comment>
<evidence type="ECO:0000256" key="3">
    <source>
        <dbReference type="ARBA" id="ARBA00022723"/>
    </source>
</evidence>
<feature type="domain" description="Peptidase M24 C-terminal" evidence="9">
    <location>
        <begin position="588"/>
        <end position="651"/>
    </location>
</feature>
<dbReference type="CDD" id="cd01085">
    <property type="entry name" value="APP"/>
    <property type="match status" value="1"/>
</dbReference>
<dbReference type="InterPro" id="IPR029149">
    <property type="entry name" value="Creatin/AminoP/Spt16_N"/>
</dbReference>
<dbReference type="SUPFAM" id="SSF53092">
    <property type="entry name" value="Creatinase/prolidase N-terminal domain"/>
    <property type="match status" value="1"/>
</dbReference>
<dbReference type="Pfam" id="PF00557">
    <property type="entry name" value="Peptidase_M24"/>
    <property type="match status" value="1"/>
</dbReference>
<keyword evidence="3" id="KW-0479">Metal-binding</keyword>
<evidence type="ECO:0000256" key="5">
    <source>
        <dbReference type="ARBA" id="ARBA00023211"/>
    </source>
</evidence>
<evidence type="ECO:0000259" key="8">
    <source>
        <dbReference type="Pfam" id="PF01321"/>
    </source>
</evidence>
<evidence type="ECO:0000256" key="2">
    <source>
        <dbReference type="ARBA" id="ARBA00008766"/>
    </source>
</evidence>
<feature type="domain" description="Creatinase N-terminal" evidence="8">
    <location>
        <begin position="85"/>
        <end position="186"/>
    </location>
</feature>
<keyword evidence="5" id="KW-0464">Manganese</keyword>
<evidence type="ECO:0000259" key="7">
    <source>
        <dbReference type="Pfam" id="PF00557"/>
    </source>
</evidence>
<dbReference type="GO" id="GO:0005737">
    <property type="term" value="C:cytoplasm"/>
    <property type="evidence" value="ECO:0007669"/>
    <property type="project" value="UniProtKB-ARBA"/>
</dbReference>
<dbReference type="Pfam" id="PF16188">
    <property type="entry name" value="Peptidase_M24_C"/>
    <property type="match status" value="1"/>
</dbReference>
<dbReference type="GO" id="GO:0070006">
    <property type="term" value="F:metalloaminopeptidase activity"/>
    <property type="evidence" value="ECO:0007669"/>
    <property type="project" value="InterPro"/>
</dbReference>
<evidence type="ECO:0008006" key="12">
    <source>
        <dbReference type="Google" id="ProtNLM"/>
    </source>
</evidence>
<dbReference type="InterPro" id="IPR000587">
    <property type="entry name" value="Creatinase_N"/>
</dbReference>
<comment type="cofactor">
    <cofactor evidence="1">
        <name>Mn(2+)</name>
        <dbReference type="ChEBI" id="CHEBI:29035"/>
    </cofactor>
</comment>
<dbReference type="InterPro" id="IPR032416">
    <property type="entry name" value="Peptidase_M24_C"/>
</dbReference>
<protein>
    <recommendedName>
        <fullName evidence="12">Aminopeptidase P N-terminal domain-containing protein</fullName>
    </recommendedName>
</protein>
<dbReference type="EMBL" id="WIXP02000010">
    <property type="protein sequence ID" value="KAF6204450.1"/>
    <property type="molecule type" value="Genomic_DNA"/>
</dbReference>
<dbReference type="AlphaFoldDB" id="A0A6A4KHU3"/>
<evidence type="ECO:0000256" key="1">
    <source>
        <dbReference type="ARBA" id="ARBA00001936"/>
    </source>
</evidence>
<reference evidence="10" key="1">
    <citation type="journal article" date="2021" name="Mol. Ecol. Resour.">
        <title>Apolygus lucorum genome provides insights into omnivorousness and mesophyll feeding.</title>
        <authorList>
            <person name="Liu Y."/>
            <person name="Liu H."/>
            <person name="Wang H."/>
            <person name="Huang T."/>
            <person name="Liu B."/>
            <person name="Yang B."/>
            <person name="Yin L."/>
            <person name="Li B."/>
            <person name="Zhang Y."/>
            <person name="Zhang S."/>
            <person name="Jiang F."/>
            <person name="Zhang X."/>
            <person name="Ren Y."/>
            <person name="Wang B."/>
            <person name="Wang S."/>
            <person name="Lu Y."/>
            <person name="Wu K."/>
            <person name="Fan W."/>
            <person name="Wang G."/>
        </authorList>
    </citation>
    <scope>NUCLEOTIDE SEQUENCE</scope>
    <source>
        <strain evidence="10">12Hb</strain>
    </source>
</reference>
<dbReference type="Pfam" id="PF16189">
    <property type="entry name" value="Creatinase_N_2"/>
    <property type="match status" value="1"/>
</dbReference>
<feature type="region of interest" description="Disordered" evidence="6">
    <location>
        <begin position="1"/>
        <end position="40"/>
    </location>
</feature>
<dbReference type="PANTHER" id="PTHR43763:SF6">
    <property type="entry name" value="XAA-PRO AMINOPEPTIDASE 1"/>
    <property type="match status" value="1"/>
</dbReference>
<dbReference type="InterPro" id="IPR036005">
    <property type="entry name" value="Creatinase/aminopeptidase-like"/>
</dbReference>
<feature type="domain" description="Peptidase M24" evidence="7">
    <location>
        <begin position="361"/>
        <end position="572"/>
    </location>
</feature>
<dbReference type="InterPro" id="IPR033740">
    <property type="entry name" value="Pept_M24B"/>
</dbReference>
<dbReference type="Proteomes" id="UP000466442">
    <property type="component" value="Unassembled WGS sequence"/>
</dbReference>
<comment type="similarity">
    <text evidence="2">Belongs to the peptidase M24B family.</text>
</comment>
<dbReference type="Gene3D" id="3.90.230.10">
    <property type="entry name" value="Creatinase/methionine aminopeptidase superfamily"/>
    <property type="match status" value="1"/>
</dbReference>
<dbReference type="OrthoDB" id="9995434at2759"/>
<evidence type="ECO:0000313" key="10">
    <source>
        <dbReference type="EMBL" id="KAF6204450.1"/>
    </source>
</evidence>
<proteinExistence type="inferred from homology"/>
<dbReference type="InterPro" id="IPR050422">
    <property type="entry name" value="X-Pro_aminopeptidase_P"/>
</dbReference>
<dbReference type="GO" id="GO:0046872">
    <property type="term" value="F:metal ion binding"/>
    <property type="evidence" value="ECO:0007669"/>
    <property type="project" value="UniProtKB-KW"/>
</dbReference>